<feature type="transmembrane region" description="Helical" evidence="1">
    <location>
        <begin position="65"/>
        <end position="85"/>
    </location>
</feature>
<dbReference type="Proteomes" id="UP000321935">
    <property type="component" value="Unassembled WGS sequence"/>
</dbReference>
<dbReference type="OrthoDB" id="637094at2"/>
<accession>A0A5C7ADZ0</accession>
<sequence length="414" mass="46144">MKQEILNHLDDPAYLEKLYRSNKSTFKDSFSFLYPEIKGNPMAKFWHERLNYESNSISWGSKADLLFVVIACFIAGLIAKIPTAFSVSENFFYPRNIGFIVFPFLTAFFAWKNKMSAKMIGIISAVTVISAVYINLLPDSLESDTLVLACIHLTILLWILLGAAFSGNELSNFNKRLDFLRFNGDALVMIAILGIAGGILSGITFGLFSLIGINIEQFFQDYIIVFGLPAIPILATFLTQTNPQLVNKVSPIIAKLFSPVVLVMLLVYLGAIIYSGKDPYNDRDFLLLFNSLLVGVMALIFFSVAEGSGKKKFSADFWILLLLSIVTIIVNGIALSAILFRIAEWGLTPNRMAVLGSNILMLIHLLMIASKLFRTITRKSESISVGKSIVLYLPVYFVWAAIVVFIFPLIFGFK</sequence>
<keyword evidence="1" id="KW-1133">Transmembrane helix</keyword>
<comment type="caution">
    <text evidence="2">The sequence shown here is derived from an EMBL/GenBank/DDBJ whole genome shotgun (WGS) entry which is preliminary data.</text>
</comment>
<feature type="transmembrane region" description="Helical" evidence="1">
    <location>
        <begin position="352"/>
        <end position="369"/>
    </location>
</feature>
<evidence type="ECO:0000313" key="2">
    <source>
        <dbReference type="EMBL" id="TXE02689.1"/>
    </source>
</evidence>
<feature type="transmembrane region" description="Helical" evidence="1">
    <location>
        <begin position="186"/>
        <end position="213"/>
    </location>
</feature>
<evidence type="ECO:0000313" key="3">
    <source>
        <dbReference type="Proteomes" id="UP000321935"/>
    </source>
</evidence>
<feature type="transmembrane region" description="Helical" evidence="1">
    <location>
        <begin position="146"/>
        <end position="165"/>
    </location>
</feature>
<keyword evidence="1" id="KW-0472">Membrane</keyword>
<protein>
    <recommendedName>
        <fullName evidence="4">DUF4153 domain-containing protein</fullName>
    </recommendedName>
</protein>
<reference evidence="2 3" key="1">
    <citation type="submission" date="2019-08" db="EMBL/GenBank/DDBJ databases">
        <title>Genomes sequence of Algoriphagus aquimarinus ACAM450.</title>
        <authorList>
            <person name="Bowman J.P."/>
        </authorList>
    </citation>
    <scope>NUCLEOTIDE SEQUENCE [LARGE SCALE GENOMIC DNA]</scope>
    <source>
        <strain evidence="2 3">ACAM 450</strain>
    </source>
</reference>
<evidence type="ECO:0000256" key="1">
    <source>
        <dbReference type="SAM" id="Phobius"/>
    </source>
</evidence>
<proteinExistence type="predicted"/>
<feature type="transmembrane region" description="Helical" evidence="1">
    <location>
        <begin position="252"/>
        <end position="273"/>
    </location>
</feature>
<dbReference type="EMBL" id="VORW01000030">
    <property type="protein sequence ID" value="TXE02689.1"/>
    <property type="molecule type" value="Genomic_DNA"/>
</dbReference>
<feature type="transmembrane region" description="Helical" evidence="1">
    <location>
        <begin position="91"/>
        <end position="110"/>
    </location>
</feature>
<keyword evidence="1" id="KW-0812">Transmembrane</keyword>
<feature type="transmembrane region" description="Helical" evidence="1">
    <location>
        <begin position="117"/>
        <end position="134"/>
    </location>
</feature>
<feature type="transmembrane region" description="Helical" evidence="1">
    <location>
        <begin position="219"/>
        <end position="240"/>
    </location>
</feature>
<dbReference type="RefSeq" id="WP_146921223.1">
    <property type="nucleotide sequence ID" value="NZ_VORW01000030.1"/>
</dbReference>
<name>A0A5C7ADZ0_9BACT</name>
<organism evidence="2 3">
    <name type="scientific">Algoriphagus aquimarinus</name>
    <dbReference type="NCBI Taxonomy" id="237018"/>
    <lineage>
        <taxon>Bacteria</taxon>
        <taxon>Pseudomonadati</taxon>
        <taxon>Bacteroidota</taxon>
        <taxon>Cytophagia</taxon>
        <taxon>Cytophagales</taxon>
        <taxon>Cyclobacteriaceae</taxon>
        <taxon>Algoriphagus</taxon>
    </lineage>
</organism>
<evidence type="ECO:0008006" key="4">
    <source>
        <dbReference type="Google" id="ProtNLM"/>
    </source>
</evidence>
<feature type="transmembrane region" description="Helical" evidence="1">
    <location>
        <begin position="285"/>
        <end position="305"/>
    </location>
</feature>
<feature type="transmembrane region" description="Helical" evidence="1">
    <location>
        <begin position="317"/>
        <end position="340"/>
    </location>
</feature>
<gene>
    <name evidence="2" type="ORF">ESV85_21255</name>
</gene>
<feature type="transmembrane region" description="Helical" evidence="1">
    <location>
        <begin position="389"/>
        <end position="411"/>
    </location>
</feature>
<dbReference type="AlphaFoldDB" id="A0A5C7ADZ0"/>